<name>A0A543AMI5_9MICC</name>
<sequence>MIEEQKDHLSWSFHNVVRGVGISTFAGHGDWHVGRTRFGGLAATNEEPSS</sequence>
<evidence type="ECO:0000313" key="2">
    <source>
        <dbReference type="Proteomes" id="UP000319746"/>
    </source>
</evidence>
<keyword evidence="2" id="KW-1185">Reference proteome</keyword>
<protein>
    <submittedName>
        <fullName evidence="1">Uncharacterized protein</fullName>
    </submittedName>
</protein>
<evidence type="ECO:0000313" key="1">
    <source>
        <dbReference type="EMBL" id="TQL73792.1"/>
    </source>
</evidence>
<gene>
    <name evidence="1" type="ORF">FB556_0239</name>
</gene>
<reference evidence="1 2" key="1">
    <citation type="submission" date="2019-06" db="EMBL/GenBank/DDBJ databases">
        <title>Sequencing the genomes of 1000 actinobacteria strains.</title>
        <authorList>
            <person name="Klenk H.-P."/>
        </authorList>
    </citation>
    <scope>NUCLEOTIDE SEQUENCE [LARGE SCALE GENOMIC DNA]</scope>
    <source>
        <strain evidence="1 2">DSM 24083</strain>
    </source>
</reference>
<accession>A0A543AMI5</accession>
<proteinExistence type="predicted"/>
<dbReference type="EMBL" id="VFOU01000001">
    <property type="protein sequence ID" value="TQL73792.1"/>
    <property type="molecule type" value="Genomic_DNA"/>
</dbReference>
<organism evidence="1 2">
    <name type="scientific">Enteractinococcus coprophilus</name>
    <dbReference type="NCBI Taxonomy" id="1027633"/>
    <lineage>
        <taxon>Bacteria</taxon>
        <taxon>Bacillati</taxon>
        <taxon>Actinomycetota</taxon>
        <taxon>Actinomycetes</taxon>
        <taxon>Micrococcales</taxon>
        <taxon>Micrococcaceae</taxon>
    </lineage>
</organism>
<dbReference type="Proteomes" id="UP000319746">
    <property type="component" value="Unassembled WGS sequence"/>
</dbReference>
<dbReference type="AlphaFoldDB" id="A0A543AMI5"/>
<comment type="caution">
    <text evidence="1">The sequence shown here is derived from an EMBL/GenBank/DDBJ whole genome shotgun (WGS) entry which is preliminary data.</text>
</comment>